<dbReference type="GO" id="GO:0016787">
    <property type="term" value="F:hydrolase activity"/>
    <property type="evidence" value="ECO:0007669"/>
    <property type="project" value="InterPro"/>
</dbReference>
<name>A0A644ZGT5_9ZZZZ</name>
<evidence type="ECO:0008006" key="2">
    <source>
        <dbReference type="Google" id="ProtNLM"/>
    </source>
</evidence>
<dbReference type="SUPFAM" id="SSF53187">
    <property type="entry name" value="Zn-dependent exopeptidases"/>
    <property type="match status" value="1"/>
</dbReference>
<dbReference type="EMBL" id="VSSQ01008674">
    <property type="protein sequence ID" value="MPM39528.1"/>
    <property type="molecule type" value="Genomic_DNA"/>
</dbReference>
<evidence type="ECO:0000313" key="1">
    <source>
        <dbReference type="EMBL" id="MPM39528.1"/>
    </source>
</evidence>
<sequence>MTNLLAETITEVMGKDALLEPFKTAGGEDFFFYTRHKPSIKAGFFGLGVNATPGLHHPDMHFDTDALETGVDLFKAAVKKILG</sequence>
<comment type="caution">
    <text evidence="1">The sequence shown here is derived from an EMBL/GenBank/DDBJ whole genome shotgun (WGS) entry which is preliminary data.</text>
</comment>
<accession>A0A644ZGT5</accession>
<organism evidence="1">
    <name type="scientific">bioreactor metagenome</name>
    <dbReference type="NCBI Taxonomy" id="1076179"/>
    <lineage>
        <taxon>unclassified sequences</taxon>
        <taxon>metagenomes</taxon>
        <taxon>ecological metagenomes</taxon>
    </lineage>
</organism>
<dbReference type="AlphaFoldDB" id="A0A644ZGT5"/>
<protein>
    <recommendedName>
        <fullName evidence="2">N-acetyldiaminopimelate deacetylase</fullName>
    </recommendedName>
</protein>
<dbReference type="Pfam" id="PF01546">
    <property type="entry name" value="Peptidase_M20"/>
    <property type="match status" value="1"/>
</dbReference>
<dbReference type="InterPro" id="IPR002933">
    <property type="entry name" value="Peptidase_M20"/>
</dbReference>
<reference evidence="1" key="1">
    <citation type="submission" date="2019-08" db="EMBL/GenBank/DDBJ databases">
        <authorList>
            <person name="Kucharzyk K."/>
            <person name="Murdoch R.W."/>
            <person name="Higgins S."/>
            <person name="Loffler F."/>
        </authorList>
    </citation>
    <scope>NUCLEOTIDE SEQUENCE</scope>
</reference>
<proteinExistence type="predicted"/>
<gene>
    <name evidence="1" type="ORF">SDC9_86162</name>
</gene>
<dbReference type="Gene3D" id="3.40.630.10">
    <property type="entry name" value="Zn peptidases"/>
    <property type="match status" value="1"/>
</dbReference>